<dbReference type="Gene3D" id="3.30.70.270">
    <property type="match status" value="1"/>
</dbReference>
<proteinExistence type="predicted"/>
<organism evidence="2 3">
    <name type="scientific">Gossypium arboreum</name>
    <name type="common">Tree cotton</name>
    <name type="synonym">Gossypium nanking</name>
    <dbReference type="NCBI Taxonomy" id="29729"/>
    <lineage>
        <taxon>Eukaryota</taxon>
        <taxon>Viridiplantae</taxon>
        <taxon>Streptophyta</taxon>
        <taxon>Embryophyta</taxon>
        <taxon>Tracheophyta</taxon>
        <taxon>Spermatophyta</taxon>
        <taxon>Magnoliopsida</taxon>
        <taxon>eudicotyledons</taxon>
        <taxon>Gunneridae</taxon>
        <taxon>Pentapetalae</taxon>
        <taxon>rosids</taxon>
        <taxon>malvids</taxon>
        <taxon>Malvales</taxon>
        <taxon>Malvaceae</taxon>
        <taxon>Malvoideae</taxon>
        <taxon>Gossypium</taxon>
    </lineage>
</organism>
<feature type="domain" description="Reverse transcriptase" evidence="1">
    <location>
        <begin position="17"/>
        <end position="155"/>
    </location>
</feature>
<evidence type="ECO:0000313" key="2">
    <source>
        <dbReference type="EMBL" id="KAK5833785.1"/>
    </source>
</evidence>
<gene>
    <name evidence="2" type="ORF">PVK06_017643</name>
</gene>
<dbReference type="CDD" id="cd01647">
    <property type="entry name" value="RT_LTR"/>
    <property type="match status" value="1"/>
</dbReference>
<dbReference type="Gene3D" id="3.10.10.10">
    <property type="entry name" value="HIV Type 1 Reverse Transcriptase, subunit A, domain 1"/>
    <property type="match status" value="1"/>
</dbReference>
<evidence type="ECO:0000313" key="3">
    <source>
        <dbReference type="Proteomes" id="UP001358586"/>
    </source>
</evidence>
<dbReference type="InterPro" id="IPR043502">
    <property type="entry name" value="DNA/RNA_pol_sf"/>
</dbReference>
<protein>
    <recommendedName>
        <fullName evidence="1">Reverse transcriptase domain-containing protein</fullName>
    </recommendedName>
</protein>
<dbReference type="Proteomes" id="UP001358586">
    <property type="component" value="Chromosome 5"/>
</dbReference>
<dbReference type="SUPFAM" id="SSF56672">
    <property type="entry name" value="DNA/RNA polymerases"/>
    <property type="match status" value="1"/>
</dbReference>
<dbReference type="Pfam" id="PF00078">
    <property type="entry name" value="RVT_1"/>
    <property type="match status" value="1"/>
</dbReference>
<dbReference type="InterPro" id="IPR000477">
    <property type="entry name" value="RT_dom"/>
</dbReference>
<sequence length="155" mass="18059">MTVVTNEKNELIPTRTVTGWRVYIDYRKLNGATRKDHFPLPFIDQMLERLSGHMYYCFLDGLSGYFQIPIAPEDQEKTTFTCPYGTFAYRRMPFGLCNASATFQCCMMAIFDELVEDIMEVFMDDFSVFGNSFHPCLKILKRVLIRCEETNLVLN</sequence>
<accession>A0ABR0Q381</accession>
<dbReference type="PANTHER" id="PTHR24559">
    <property type="entry name" value="TRANSPOSON TY3-I GAG-POL POLYPROTEIN"/>
    <property type="match status" value="1"/>
</dbReference>
<dbReference type="InterPro" id="IPR053134">
    <property type="entry name" value="RNA-dir_DNA_polymerase"/>
</dbReference>
<name>A0ABR0Q381_GOSAR</name>
<keyword evidence="3" id="KW-1185">Reference proteome</keyword>
<dbReference type="PANTHER" id="PTHR24559:SF444">
    <property type="entry name" value="REVERSE TRANSCRIPTASE DOMAIN-CONTAINING PROTEIN"/>
    <property type="match status" value="1"/>
</dbReference>
<reference evidence="2 3" key="1">
    <citation type="submission" date="2023-03" db="EMBL/GenBank/DDBJ databases">
        <title>WGS of Gossypium arboreum.</title>
        <authorList>
            <person name="Yu D."/>
        </authorList>
    </citation>
    <scope>NUCLEOTIDE SEQUENCE [LARGE SCALE GENOMIC DNA]</scope>
    <source>
        <tissue evidence="2">Leaf</tissue>
    </source>
</reference>
<comment type="caution">
    <text evidence="2">The sequence shown here is derived from an EMBL/GenBank/DDBJ whole genome shotgun (WGS) entry which is preliminary data.</text>
</comment>
<evidence type="ECO:0000259" key="1">
    <source>
        <dbReference type="Pfam" id="PF00078"/>
    </source>
</evidence>
<dbReference type="EMBL" id="JARKNE010000005">
    <property type="protein sequence ID" value="KAK5833785.1"/>
    <property type="molecule type" value="Genomic_DNA"/>
</dbReference>
<dbReference type="InterPro" id="IPR043128">
    <property type="entry name" value="Rev_trsase/Diguanyl_cyclase"/>
</dbReference>